<dbReference type="Proteomes" id="UP000287853">
    <property type="component" value="Unassembled WGS sequence"/>
</dbReference>
<dbReference type="AlphaFoldDB" id="A0A3S3QFT5"/>
<protein>
    <submittedName>
        <fullName evidence="1">Uncharacterized protein</fullName>
    </submittedName>
</protein>
<sequence>MINQKLCNAGAGSIFCFFGSGCIIDCGNICPDCLFLFFFGFQFGDKFEQLNIILLKSRVLILINNSIGKLLLPP</sequence>
<dbReference type="EMBL" id="MTKO01000125">
    <property type="protein sequence ID" value="RWX43269.1"/>
    <property type="molecule type" value="Genomic_DNA"/>
</dbReference>
<accession>A0A3S3QFT5</accession>
<keyword evidence="2" id="KW-1185">Reference proteome</keyword>
<comment type="caution">
    <text evidence="1">The sequence shown here is derived from an EMBL/GenBank/DDBJ whole genome shotgun (WGS) entry which is preliminary data.</text>
</comment>
<evidence type="ECO:0000313" key="2">
    <source>
        <dbReference type="Proteomes" id="UP000287853"/>
    </source>
</evidence>
<gene>
    <name evidence="1" type="ORF">H206_02934</name>
</gene>
<organism evidence="1 2">
    <name type="scientific">Candidatus Electrothrix aarhusensis</name>
    <dbReference type="NCBI Taxonomy" id="1859131"/>
    <lineage>
        <taxon>Bacteria</taxon>
        <taxon>Pseudomonadati</taxon>
        <taxon>Thermodesulfobacteriota</taxon>
        <taxon>Desulfobulbia</taxon>
        <taxon>Desulfobulbales</taxon>
        <taxon>Desulfobulbaceae</taxon>
        <taxon>Candidatus Electrothrix</taxon>
    </lineage>
</organism>
<name>A0A3S3QFT5_9BACT</name>
<reference evidence="1 2" key="1">
    <citation type="submission" date="2017-01" db="EMBL/GenBank/DDBJ databases">
        <title>The cable genome- insights into the physiology and evolution of filamentous bacteria capable of sulfide oxidation via long distance electron transfer.</title>
        <authorList>
            <person name="Schreiber L."/>
            <person name="Bjerg J.T."/>
            <person name="Boggild A."/>
            <person name="Van De Vossenberg J."/>
            <person name="Meysman F."/>
            <person name="Nielsen L.P."/>
            <person name="Schramm A."/>
            <person name="Kjeldsen K.U."/>
        </authorList>
    </citation>
    <scope>NUCLEOTIDE SEQUENCE [LARGE SCALE GENOMIC DNA]</scope>
    <source>
        <strain evidence="1">MCF</strain>
    </source>
</reference>
<dbReference type="PROSITE" id="PS51257">
    <property type="entry name" value="PROKAR_LIPOPROTEIN"/>
    <property type="match status" value="1"/>
</dbReference>
<evidence type="ECO:0000313" key="1">
    <source>
        <dbReference type="EMBL" id="RWX43269.1"/>
    </source>
</evidence>
<proteinExistence type="predicted"/>